<sequence>MVSWVKSGVVDDERCISCQKLYSIMKERCSTYLVLDARPRADYQDSHMTLANVINVPEEILKPGLTAGKISSELSEADQTLWVLQRQNAEFLVLVDWRSEHLPLPPPLQVLSDAMLKVRWCWWCWW</sequence>
<reference evidence="1 2" key="1">
    <citation type="submission" date="2019-05" db="EMBL/GenBank/DDBJ databases">
        <title>Another draft genome of Portunus trituberculatus and its Hox gene families provides insights of decapod evolution.</title>
        <authorList>
            <person name="Jeong J.-H."/>
            <person name="Song I."/>
            <person name="Kim S."/>
            <person name="Choi T."/>
            <person name="Kim D."/>
            <person name="Ryu S."/>
            <person name="Kim W."/>
        </authorList>
    </citation>
    <scope>NUCLEOTIDE SEQUENCE [LARGE SCALE GENOMIC DNA]</scope>
    <source>
        <tissue evidence="1">Muscle</tissue>
    </source>
</reference>
<evidence type="ECO:0000313" key="2">
    <source>
        <dbReference type="Proteomes" id="UP000324222"/>
    </source>
</evidence>
<dbReference type="Gene3D" id="3.40.250.10">
    <property type="entry name" value="Rhodanese-like domain"/>
    <property type="match status" value="1"/>
</dbReference>
<protein>
    <submittedName>
        <fullName evidence="1">Ubiquitin carboxyl-terminal hydrolase 8</fullName>
    </submittedName>
</protein>
<dbReference type="SUPFAM" id="SSF52821">
    <property type="entry name" value="Rhodanese/Cell cycle control phosphatase"/>
    <property type="match status" value="1"/>
</dbReference>
<dbReference type="AlphaFoldDB" id="A0A5B7HRV2"/>
<dbReference type="InterPro" id="IPR036873">
    <property type="entry name" value="Rhodanese-like_dom_sf"/>
</dbReference>
<organism evidence="1 2">
    <name type="scientific">Portunus trituberculatus</name>
    <name type="common">Swimming crab</name>
    <name type="synonym">Neptunus trituberculatus</name>
    <dbReference type="NCBI Taxonomy" id="210409"/>
    <lineage>
        <taxon>Eukaryota</taxon>
        <taxon>Metazoa</taxon>
        <taxon>Ecdysozoa</taxon>
        <taxon>Arthropoda</taxon>
        <taxon>Crustacea</taxon>
        <taxon>Multicrustacea</taxon>
        <taxon>Malacostraca</taxon>
        <taxon>Eumalacostraca</taxon>
        <taxon>Eucarida</taxon>
        <taxon>Decapoda</taxon>
        <taxon>Pleocyemata</taxon>
        <taxon>Brachyura</taxon>
        <taxon>Eubrachyura</taxon>
        <taxon>Portunoidea</taxon>
        <taxon>Portunidae</taxon>
        <taxon>Portuninae</taxon>
        <taxon>Portunus</taxon>
    </lineage>
</organism>
<dbReference type="EMBL" id="VSRR010032859">
    <property type="protein sequence ID" value="MPC71428.1"/>
    <property type="molecule type" value="Genomic_DNA"/>
</dbReference>
<evidence type="ECO:0000313" key="1">
    <source>
        <dbReference type="EMBL" id="MPC71428.1"/>
    </source>
</evidence>
<keyword evidence="2" id="KW-1185">Reference proteome</keyword>
<gene>
    <name evidence="1" type="primary">USP8</name>
    <name evidence="1" type="ORF">E2C01_065705</name>
</gene>
<dbReference type="OrthoDB" id="292964at2759"/>
<keyword evidence="1" id="KW-0378">Hydrolase</keyword>
<comment type="caution">
    <text evidence="1">The sequence shown here is derived from an EMBL/GenBank/DDBJ whole genome shotgun (WGS) entry which is preliminary data.</text>
</comment>
<proteinExistence type="predicted"/>
<dbReference type="GO" id="GO:0016787">
    <property type="term" value="F:hydrolase activity"/>
    <property type="evidence" value="ECO:0007669"/>
    <property type="project" value="UniProtKB-KW"/>
</dbReference>
<dbReference type="Proteomes" id="UP000324222">
    <property type="component" value="Unassembled WGS sequence"/>
</dbReference>
<accession>A0A5B7HRV2</accession>
<name>A0A5B7HRV2_PORTR</name>